<reference evidence="2 3" key="1">
    <citation type="submission" date="2019-03" db="EMBL/GenBank/DDBJ databases">
        <title>Genomic Encyclopedia of Type Strains, Phase III (KMG-III): the genomes of soil and plant-associated and newly described type strains.</title>
        <authorList>
            <person name="Whitman W."/>
        </authorList>
    </citation>
    <scope>NUCLEOTIDE SEQUENCE [LARGE SCALE GENOMIC DNA]</scope>
    <source>
        <strain evidence="2 3">VKM Ac-2573</strain>
    </source>
</reference>
<feature type="transmembrane region" description="Helical" evidence="1">
    <location>
        <begin position="12"/>
        <end position="32"/>
    </location>
</feature>
<sequence>MHIHWSALGQVALVSLLFGVGLAILFALGVNAMSRRTVALDEKRQPSIIDTSVAGVCFAACVGAVLYGLYLIIPQFH</sequence>
<proteinExistence type="predicted"/>
<keyword evidence="1" id="KW-0812">Transmembrane</keyword>
<evidence type="ECO:0000313" key="2">
    <source>
        <dbReference type="EMBL" id="TDW70469.1"/>
    </source>
</evidence>
<evidence type="ECO:0000313" key="3">
    <source>
        <dbReference type="Proteomes" id="UP000295146"/>
    </source>
</evidence>
<dbReference type="EMBL" id="SODP01000002">
    <property type="protein sequence ID" value="TDW70469.1"/>
    <property type="molecule type" value="Genomic_DNA"/>
</dbReference>
<feature type="transmembrane region" description="Helical" evidence="1">
    <location>
        <begin position="53"/>
        <end position="73"/>
    </location>
</feature>
<keyword evidence="3" id="KW-1185">Reference proteome</keyword>
<evidence type="ECO:0000256" key="1">
    <source>
        <dbReference type="SAM" id="Phobius"/>
    </source>
</evidence>
<gene>
    <name evidence="2" type="ORF">EV653_4512</name>
</gene>
<organism evidence="2 3">
    <name type="scientific">Kribbella pratensis</name>
    <dbReference type="NCBI Taxonomy" id="2512112"/>
    <lineage>
        <taxon>Bacteria</taxon>
        <taxon>Bacillati</taxon>
        <taxon>Actinomycetota</taxon>
        <taxon>Actinomycetes</taxon>
        <taxon>Propionibacteriales</taxon>
        <taxon>Kribbellaceae</taxon>
        <taxon>Kribbella</taxon>
    </lineage>
</organism>
<dbReference type="OrthoDB" id="4252154at2"/>
<comment type="caution">
    <text evidence="2">The sequence shown here is derived from an EMBL/GenBank/DDBJ whole genome shotgun (WGS) entry which is preliminary data.</text>
</comment>
<dbReference type="RefSeq" id="WP_134105651.1">
    <property type="nucleotide sequence ID" value="NZ_SODP01000002.1"/>
</dbReference>
<name>A0A4R8C3S3_9ACTN</name>
<protein>
    <submittedName>
        <fullName evidence="2">Uncharacterized protein</fullName>
    </submittedName>
</protein>
<dbReference type="Proteomes" id="UP000295146">
    <property type="component" value="Unassembled WGS sequence"/>
</dbReference>
<accession>A0A4R8C3S3</accession>
<keyword evidence="1" id="KW-0472">Membrane</keyword>
<keyword evidence="1" id="KW-1133">Transmembrane helix</keyword>
<dbReference type="AlphaFoldDB" id="A0A4R8C3S3"/>